<gene>
    <name evidence="6" type="ORF">BEMITA_LOCUS8984</name>
</gene>
<accession>A0A9P0AES4</accession>
<evidence type="ECO:0000256" key="3">
    <source>
        <dbReference type="ARBA" id="ARBA00022801"/>
    </source>
</evidence>
<evidence type="ECO:0000313" key="6">
    <source>
        <dbReference type="EMBL" id="CAH0390242.1"/>
    </source>
</evidence>
<feature type="domain" description="Ubiquitin-like protease family profile" evidence="5">
    <location>
        <begin position="481"/>
        <end position="688"/>
    </location>
</feature>
<keyword evidence="3" id="KW-0378">Hydrolase</keyword>
<feature type="compositionally biased region" description="Basic and acidic residues" evidence="4">
    <location>
        <begin position="399"/>
        <end position="424"/>
    </location>
</feature>
<reference evidence="6" key="1">
    <citation type="submission" date="2021-12" db="EMBL/GenBank/DDBJ databases">
        <authorList>
            <person name="King R."/>
        </authorList>
    </citation>
    <scope>NUCLEOTIDE SEQUENCE</scope>
</reference>
<organism evidence="6 7">
    <name type="scientific">Bemisia tabaci</name>
    <name type="common">Sweetpotato whitefly</name>
    <name type="synonym">Aleurodes tabaci</name>
    <dbReference type="NCBI Taxonomy" id="7038"/>
    <lineage>
        <taxon>Eukaryota</taxon>
        <taxon>Metazoa</taxon>
        <taxon>Ecdysozoa</taxon>
        <taxon>Arthropoda</taxon>
        <taxon>Hexapoda</taxon>
        <taxon>Insecta</taxon>
        <taxon>Pterygota</taxon>
        <taxon>Neoptera</taxon>
        <taxon>Paraneoptera</taxon>
        <taxon>Hemiptera</taxon>
        <taxon>Sternorrhyncha</taxon>
        <taxon>Aleyrodoidea</taxon>
        <taxon>Aleyrodidae</taxon>
        <taxon>Aleyrodinae</taxon>
        <taxon>Bemisia</taxon>
    </lineage>
</organism>
<keyword evidence="7" id="KW-1185">Reference proteome</keyword>
<keyword evidence="2" id="KW-0645">Protease</keyword>
<dbReference type="AlphaFoldDB" id="A0A9P0AES4"/>
<proteinExistence type="inferred from homology"/>
<name>A0A9P0AES4_BEMTA</name>
<dbReference type="Pfam" id="PF02902">
    <property type="entry name" value="Peptidase_C48"/>
    <property type="match status" value="1"/>
</dbReference>
<feature type="compositionally biased region" description="Acidic residues" evidence="4">
    <location>
        <begin position="300"/>
        <end position="321"/>
    </location>
</feature>
<feature type="region of interest" description="Disordered" evidence="4">
    <location>
        <begin position="295"/>
        <end position="349"/>
    </location>
</feature>
<evidence type="ECO:0000313" key="7">
    <source>
        <dbReference type="Proteomes" id="UP001152759"/>
    </source>
</evidence>
<dbReference type="EMBL" id="OU963866">
    <property type="protein sequence ID" value="CAH0390242.1"/>
    <property type="molecule type" value="Genomic_DNA"/>
</dbReference>
<comment type="similarity">
    <text evidence="1">Belongs to the peptidase C48 family.</text>
</comment>
<dbReference type="Gene3D" id="3.40.395.10">
    <property type="entry name" value="Adenoviral Proteinase, Chain A"/>
    <property type="match status" value="1"/>
</dbReference>
<evidence type="ECO:0000256" key="4">
    <source>
        <dbReference type="SAM" id="MobiDB-lite"/>
    </source>
</evidence>
<evidence type="ECO:0000259" key="5">
    <source>
        <dbReference type="PROSITE" id="PS50600"/>
    </source>
</evidence>
<dbReference type="Proteomes" id="UP001152759">
    <property type="component" value="Chromosome 5"/>
</dbReference>
<feature type="region of interest" description="Disordered" evidence="4">
    <location>
        <begin position="384"/>
        <end position="424"/>
    </location>
</feature>
<dbReference type="PROSITE" id="PS50600">
    <property type="entry name" value="ULP_PROTEASE"/>
    <property type="match status" value="1"/>
</dbReference>
<protein>
    <recommendedName>
        <fullName evidence="5">Ubiquitin-like protease family profile domain-containing protein</fullName>
    </recommendedName>
</protein>
<evidence type="ECO:0000256" key="2">
    <source>
        <dbReference type="ARBA" id="ARBA00022670"/>
    </source>
</evidence>
<sequence>MIRRAEGALECEPKVPGTVKWRAKSLINSVRKVVENSKGPSYEITDFRDVCVWLVRKLGPKRSIIRKVIAVVDERVVNFHFETLACPSSDAGQHEAYVQLNVDGAVAYFICENDHCRKKFTTDDDCSIVNIFDFVIPEDYRGGLEYLVDEKDLQDIGARCIQKGSMSRMVPTRNERWDVVIYNDGKPVFDPRNRASMCFFSDPGESLGEFSDVYENAGSLFSLDGKRFSNADIENFYSIVKNWLLRGEGKERANRVLATVEDYNAAKSILLCRNIPKEGLAGRVKKAKIGTEKRPVIDYSDVEESDPDEPKTDEDETEETEGQTRTHKRKVPIVEAENDDVVDEKENCNKKQLPMDVDFEDVYNPDSRETWMPKKRRRQNKYVGRPFPKYTMPSQHCGSKRDKVEKVEDDQTKQGSRRSMEAAKVRRSREFSGLQNKEETVEDFFINFCDEDVKVVKHISYYEQLEDESFTDKLCPNSGRYPITSHQLLQLTKPRITNKGIVRKPLISDLHWYDFRRLRISTETNNYRELWLSTGLVDTVLSVFARQLYQSFSESVRIFDCKTAKKIVEGQYNQNDVENNKLDDKIQFIMLPFINSGDHFCLLIAEVHPQNDRTSSQYWYLDPKGTRSGYPVPTTAMRRNWVRFILEVSGKNIKQEPAFERITMEVPTQDEKDNFNCGIYVIFYSQCFETKSGFVSLSESIEH</sequence>
<dbReference type="GO" id="GO:0006508">
    <property type="term" value="P:proteolysis"/>
    <property type="evidence" value="ECO:0007669"/>
    <property type="project" value="UniProtKB-KW"/>
</dbReference>
<dbReference type="GO" id="GO:0008234">
    <property type="term" value="F:cysteine-type peptidase activity"/>
    <property type="evidence" value="ECO:0007669"/>
    <property type="project" value="InterPro"/>
</dbReference>
<dbReference type="SUPFAM" id="SSF54001">
    <property type="entry name" value="Cysteine proteinases"/>
    <property type="match status" value="1"/>
</dbReference>
<dbReference type="InterPro" id="IPR038765">
    <property type="entry name" value="Papain-like_cys_pep_sf"/>
</dbReference>
<evidence type="ECO:0000256" key="1">
    <source>
        <dbReference type="ARBA" id="ARBA00005234"/>
    </source>
</evidence>
<dbReference type="InterPro" id="IPR003653">
    <property type="entry name" value="Peptidase_C48_C"/>
</dbReference>